<feature type="domain" description="NodB homology" evidence="1">
    <location>
        <begin position="46"/>
        <end position="169"/>
    </location>
</feature>
<dbReference type="GO" id="GO:0016810">
    <property type="term" value="F:hydrolase activity, acting on carbon-nitrogen (but not peptide) bonds"/>
    <property type="evidence" value="ECO:0007669"/>
    <property type="project" value="InterPro"/>
</dbReference>
<dbReference type="PATRIC" id="fig|28229.3.peg.837"/>
<dbReference type="Pfam" id="PF01522">
    <property type="entry name" value="Polysacc_deac_1"/>
    <property type="match status" value="1"/>
</dbReference>
<dbReference type="OrthoDB" id="8597776at2"/>
<dbReference type="InterPro" id="IPR002509">
    <property type="entry name" value="NODB_dom"/>
</dbReference>
<dbReference type="EMBL" id="JQEC01000006">
    <property type="protein sequence ID" value="KGJ96793.1"/>
    <property type="molecule type" value="Genomic_DNA"/>
</dbReference>
<dbReference type="GO" id="GO:0005975">
    <property type="term" value="P:carbohydrate metabolic process"/>
    <property type="evidence" value="ECO:0007669"/>
    <property type="project" value="InterPro"/>
</dbReference>
<dbReference type="InterPro" id="IPR011330">
    <property type="entry name" value="Glyco_hydro/deAcase_b/a-brl"/>
</dbReference>
<comment type="caution">
    <text evidence="2">The sequence shown here is derived from an EMBL/GenBank/DDBJ whole genome shotgun (WGS) entry which is preliminary data.</text>
</comment>
<gene>
    <name evidence="2" type="ORF">GAB14E_1669</name>
</gene>
<reference evidence="2 3" key="1">
    <citation type="submission" date="2014-08" db="EMBL/GenBank/DDBJ databases">
        <title>Genomic and Phenotypic Diversity of Colwellia psychrerythraea strains from Disparate Marine Basins.</title>
        <authorList>
            <person name="Techtmann S.M."/>
            <person name="Stelling S.C."/>
            <person name="Utturkar S.M."/>
            <person name="Alshibli N."/>
            <person name="Harris A."/>
            <person name="Brown S.D."/>
            <person name="Hazen T.C."/>
        </authorList>
    </citation>
    <scope>NUCLEOTIDE SEQUENCE [LARGE SCALE GENOMIC DNA]</scope>
    <source>
        <strain evidence="2 3">GAB14E</strain>
    </source>
</reference>
<evidence type="ECO:0000259" key="1">
    <source>
        <dbReference type="Pfam" id="PF01522"/>
    </source>
</evidence>
<protein>
    <submittedName>
        <fullName evidence="2">Polysaccharide deacetylase</fullName>
    </submittedName>
</protein>
<name>A0A099L4J9_COLPS</name>
<dbReference type="RefSeq" id="WP_033080972.1">
    <property type="nucleotide sequence ID" value="NZ_JQEC01000006.1"/>
</dbReference>
<dbReference type="AlphaFoldDB" id="A0A099L4J9"/>
<dbReference type="Proteomes" id="UP000029868">
    <property type="component" value="Unassembled WGS sequence"/>
</dbReference>
<evidence type="ECO:0000313" key="2">
    <source>
        <dbReference type="EMBL" id="KGJ96793.1"/>
    </source>
</evidence>
<sequence length="332" mass="38089">MVKPVEVIISIDAEFTINNAFSHPQKFSPSSESLFSPTSNKGVGFKEVLNILHDYEVQATFFTEALNSSFFGVQKMKEHVQEMLKYKHDVQLHAHPVWQEFDNPNWREDVLKKELKDNFLNMPASQIEESLNKCIRVYKEWTGLAPLAFRVGNLQASLPLYEALYNAGFKLTSNISLPIFKPAEPALVIENKMTLINKVIELPVTSFQSMGIRHKALTITGTSWKEMKDILLQCKTNGIRHVVILTHIHEFIKAKKNSSLKKSDLVNINRLKSLCSFINNDKDFKFTTFNNLVGSESEILTQVQIEKKLRSSFTSGLWTIIQNKLNNNLWHY</sequence>
<accession>A0A099L4J9</accession>
<evidence type="ECO:0000313" key="3">
    <source>
        <dbReference type="Proteomes" id="UP000029868"/>
    </source>
</evidence>
<dbReference type="SUPFAM" id="SSF88713">
    <property type="entry name" value="Glycoside hydrolase/deacetylase"/>
    <property type="match status" value="1"/>
</dbReference>
<organism evidence="2 3">
    <name type="scientific">Colwellia psychrerythraea</name>
    <name type="common">Vibrio psychroerythus</name>
    <dbReference type="NCBI Taxonomy" id="28229"/>
    <lineage>
        <taxon>Bacteria</taxon>
        <taxon>Pseudomonadati</taxon>
        <taxon>Pseudomonadota</taxon>
        <taxon>Gammaproteobacteria</taxon>
        <taxon>Alteromonadales</taxon>
        <taxon>Colwelliaceae</taxon>
        <taxon>Colwellia</taxon>
    </lineage>
</organism>
<proteinExistence type="predicted"/>
<dbReference type="Gene3D" id="3.20.20.370">
    <property type="entry name" value="Glycoside hydrolase/deacetylase"/>
    <property type="match status" value="1"/>
</dbReference>